<organism evidence="5 6">
    <name type="scientific">Thalassiosira oceanica</name>
    <name type="common">Marine diatom</name>
    <dbReference type="NCBI Taxonomy" id="159749"/>
    <lineage>
        <taxon>Eukaryota</taxon>
        <taxon>Sar</taxon>
        <taxon>Stramenopiles</taxon>
        <taxon>Ochrophyta</taxon>
        <taxon>Bacillariophyta</taxon>
        <taxon>Coscinodiscophyceae</taxon>
        <taxon>Thalassiosirophycidae</taxon>
        <taxon>Thalassiosirales</taxon>
        <taxon>Thalassiosiraceae</taxon>
        <taxon>Thalassiosira</taxon>
    </lineage>
</organism>
<feature type="compositionally biased region" description="Low complexity" evidence="3">
    <location>
        <begin position="61"/>
        <end position="70"/>
    </location>
</feature>
<comment type="similarity">
    <text evidence="1">Belongs to the AB hydrolase superfamily. MetX family.</text>
</comment>
<dbReference type="Pfam" id="PF00561">
    <property type="entry name" value="Abhydrolase_1"/>
    <property type="match status" value="1"/>
</dbReference>
<feature type="compositionally biased region" description="Basic and acidic residues" evidence="3">
    <location>
        <begin position="495"/>
        <end position="508"/>
    </location>
</feature>
<feature type="compositionally biased region" description="Basic and acidic residues" evidence="3">
    <location>
        <begin position="111"/>
        <end position="120"/>
    </location>
</feature>
<dbReference type="PANTHER" id="PTHR32268:SF11">
    <property type="entry name" value="HOMOSERINE O-ACETYLTRANSFERASE"/>
    <property type="match status" value="1"/>
</dbReference>
<feature type="region of interest" description="Disordered" evidence="3">
    <location>
        <begin position="363"/>
        <end position="545"/>
    </location>
</feature>
<dbReference type="PANTHER" id="PTHR32268">
    <property type="entry name" value="HOMOSERINE O-ACETYLTRANSFERASE"/>
    <property type="match status" value="1"/>
</dbReference>
<keyword evidence="6" id="KW-1185">Reference proteome</keyword>
<evidence type="ECO:0000256" key="2">
    <source>
        <dbReference type="ARBA" id="ARBA00022679"/>
    </source>
</evidence>
<gene>
    <name evidence="5" type="ORF">THAOC_06928</name>
</gene>
<feature type="compositionally biased region" description="Pro residues" evidence="3">
    <location>
        <begin position="40"/>
        <end position="52"/>
    </location>
</feature>
<feature type="compositionally biased region" description="Basic and acidic residues" evidence="3">
    <location>
        <begin position="403"/>
        <end position="418"/>
    </location>
</feature>
<evidence type="ECO:0000313" key="6">
    <source>
        <dbReference type="Proteomes" id="UP000266841"/>
    </source>
</evidence>
<dbReference type="OrthoDB" id="191364at2759"/>
<feature type="region of interest" description="Disordered" evidence="3">
    <location>
        <begin position="1"/>
        <end position="25"/>
    </location>
</feature>
<dbReference type="EMBL" id="AGNL01007005">
    <property type="protein sequence ID" value="EJK71611.1"/>
    <property type="molecule type" value="Genomic_DNA"/>
</dbReference>
<dbReference type="GO" id="GO:0009092">
    <property type="term" value="P:homoserine metabolic process"/>
    <property type="evidence" value="ECO:0007669"/>
    <property type="project" value="TreeGrafter"/>
</dbReference>
<evidence type="ECO:0000259" key="4">
    <source>
        <dbReference type="Pfam" id="PF00561"/>
    </source>
</evidence>
<dbReference type="Proteomes" id="UP000266841">
    <property type="component" value="Unassembled WGS sequence"/>
</dbReference>
<reference evidence="5 6" key="1">
    <citation type="journal article" date="2012" name="Genome Biol.">
        <title>Genome and low-iron response of an oceanic diatom adapted to chronic iron limitation.</title>
        <authorList>
            <person name="Lommer M."/>
            <person name="Specht M."/>
            <person name="Roy A.S."/>
            <person name="Kraemer L."/>
            <person name="Andreson R."/>
            <person name="Gutowska M.A."/>
            <person name="Wolf J."/>
            <person name="Bergner S.V."/>
            <person name="Schilhabel M.B."/>
            <person name="Klostermeier U.C."/>
            <person name="Beiko R.G."/>
            <person name="Rosenstiel P."/>
            <person name="Hippler M."/>
            <person name="Laroche J."/>
        </authorList>
    </citation>
    <scope>NUCLEOTIDE SEQUENCE [LARGE SCALE GENOMIC DNA]</scope>
    <source>
        <strain evidence="5 6">CCMP1005</strain>
    </source>
</reference>
<dbReference type="GO" id="GO:0009086">
    <property type="term" value="P:methionine biosynthetic process"/>
    <property type="evidence" value="ECO:0007669"/>
    <property type="project" value="TreeGrafter"/>
</dbReference>
<feature type="compositionally biased region" description="Basic and acidic residues" evidence="3">
    <location>
        <begin position="367"/>
        <end position="382"/>
    </location>
</feature>
<dbReference type="InterPro" id="IPR008220">
    <property type="entry name" value="HAT_MetX-like"/>
</dbReference>
<feature type="domain" description="AB hydrolase-1" evidence="4">
    <location>
        <begin position="193"/>
        <end position="320"/>
    </location>
</feature>
<keyword evidence="2" id="KW-0808">Transferase</keyword>
<evidence type="ECO:0000313" key="5">
    <source>
        <dbReference type="EMBL" id="EJK71611.1"/>
    </source>
</evidence>
<sequence length="545" mass="58795">MLKLPEILLTKDHRPSNLPRGDRGQGHLMCATKACSQRPCPRPFEYRPPPSPGWLGGSARGGASARLASLTETIGTDAIRRRRGRKRKDGPSPHSTLATARRRLPDGGVELPRHRQEKWRTMGTGKDASMDDEYGAMTTSGKLYARPDFHLEHYGTFGNYGSINTSLTLPRGLLDPAVLNYNTYGTLNAERDNVLVICHALTGNASLEAWWGDLLGSGRAFDTDQYFIVCCNILGSCYGSVGPSSVRPGYDGKGPDDIPDSVPRDAEGRPIYGIDFPDVSVRDTVRLQLLLLKEELGIESIKCVIGGSFGGMQAVEYCAMAGATRPPGSKGGTPFGIGEFVTRRNGRIEPFVRGAIPHRVRGAAHGVADRDQRDAAAGDLRRPRWRGGGGHGLVPDAAGLPQEVREGAHGRVRPELRQPRALAGQELPRVPGAQVPRPVRPRHLPQAHRADGLARRGPGAGRVGAAGPGPRPDTGLRPGDRLGRALSTEGAGGARRRDAQRGAEDHTQRRGTRRVPARAGPGRGAHQELSVLARLDRWEDNNLDE</sequence>
<dbReference type="Gene3D" id="3.40.50.1820">
    <property type="entry name" value="alpha/beta hydrolase"/>
    <property type="match status" value="1"/>
</dbReference>
<protein>
    <recommendedName>
        <fullName evidence="4">AB hydrolase-1 domain-containing protein</fullName>
    </recommendedName>
</protein>
<accession>K0TDQ4</accession>
<evidence type="ECO:0000256" key="3">
    <source>
        <dbReference type="SAM" id="MobiDB-lite"/>
    </source>
</evidence>
<dbReference type="eggNOG" id="ENOG502QRIX">
    <property type="taxonomic scope" value="Eukaryota"/>
</dbReference>
<feature type="compositionally biased region" description="Basic and acidic residues" evidence="3">
    <location>
        <begin position="534"/>
        <end position="545"/>
    </location>
</feature>
<dbReference type="InterPro" id="IPR000073">
    <property type="entry name" value="AB_hydrolase_1"/>
</dbReference>
<feature type="compositionally biased region" description="Gly residues" evidence="3">
    <location>
        <begin position="458"/>
        <end position="467"/>
    </location>
</feature>
<comment type="caution">
    <text evidence="5">The sequence shown here is derived from an EMBL/GenBank/DDBJ whole genome shotgun (WGS) entry which is preliminary data.</text>
</comment>
<feature type="region of interest" description="Disordered" evidence="3">
    <location>
        <begin position="37"/>
        <end position="132"/>
    </location>
</feature>
<dbReference type="SUPFAM" id="SSF53474">
    <property type="entry name" value="alpha/beta-Hydrolases"/>
    <property type="match status" value="1"/>
</dbReference>
<dbReference type="GO" id="GO:0004414">
    <property type="term" value="F:homoserine O-acetyltransferase activity"/>
    <property type="evidence" value="ECO:0007669"/>
    <property type="project" value="TreeGrafter"/>
</dbReference>
<dbReference type="AlphaFoldDB" id="K0TDQ4"/>
<feature type="compositionally biased region" description="Basic and acidic residues" evidence="3">
    <location>
        <begin position="9"/>
        <end position="25"/>
    </location>
</feature>
<dbReference type="InterPro" id="IPR029058">
    <property type="entry name" value="AB_hydrolase_fold"/>
</dbReference>
<name>K0TDQ4_THAOC</name>
<evidence type="ECO:0000256" key="1">
    <source>
        <dbReference type="ARBA" id="ARBA00006886"/>
    </source>
</evidence>
<proteinExistence type="inferred from homology"/>